<gene>
    <name evidence="15" type="ORF">QYF61_016810</name>
</gene>
<dbReference type="SUPFAM" id="SSF81321">
    <property type="entry name" value="Family A G protein-coupled receptor-like"/>
    <property type="match status" value="1"/>
</dbReference>
<keyword evidence="3" id="KW-1003">Cell membrane</keyword>
<feature type="compositionally biased region" description="Polar residues" evidence="12">
    <location>
        <begin position="695"/>
        <end position="704"/>
    </location>
</feature>
<evidence type="ECO:0000256" key="13">
    <source>
        <dbReference type="SAM" id="Phobius"/>
    </source>
</evidence>
<comment type="similarity">
    <text evidence="11">Belongs to the G-protein coupled receptor 1 family.</text>
</comment>
<feature type="compositionally biased region" description="Polar residues" evidence="12">
    <location>
        <begin position="638"/>
        <end position="650"/>
    </location>
</feature>
<keyword evidence="9 11" id="KW-0675">Receptor</keyword>
<dbReference type="GO" id="GO:0070257">
    <property type="term" value="P:positive regulation of mucus secretion"/>
    <property type="evidence" value="ECO:0007669"/>
    <property type="project" value="InterPro"/>
</dbReference>
<dbReference type="Pfam" id="PF00001">
    <property type="entry name" value="7tm_1"/>
    <property type="match status" value="1"/>
</dbReference>
<comment type="caution">
    <text evidence="15">The sequence shown here is derived from an EMBL/GenBank/DDBJ whole genome shotgun (WGS) entry which is preliminary data.</text>
</comment>
<dbReference type="InterPro" id="IPR017452">
    <property type="entry name" value="GPCR_Rhodpsn_7TM"/>
</dbReference>
<feature type="transmembrane region" description="Helical" evidence="13">
    <location>
        <begin position="495"/>
        <end position="520"/>
    </location>
</feature>
<dbReference type="CDD" id="cd15373">
    <property type="entry name" value="7tmA_P2Y2"/>
    <property type="match status" value="1"/>
</dbReference>
<keyword evidence="16" id="KW-1185">Reference proteome</keyword>
<dbReference type="PRINTS" id="PR01157">
    <property type="entry name" value="P2YPURNOCPTR"/>
</dbReference>
<dbReference type="PANTHER" id="PTHR24231:SF17">
    <property type="entry name" value="P2Y PURINOCEPTOR 2"/>
    <property type="match status" value="1"/>
</dbReference>
<dbReference type="GO" id="GO:0005886">
    <property type="term" value="C:plasma membrane"/>
    <property type="evidence" value="ECO:0007669"/>
    <property type="project" value="UniProtKB-SubCell"/>
</dbReference>
<keyword evidence="4 11" id="KW-0812">Transmembrane</keyword>
<proteinExistence type="inferred from homology"/>
<evidence type="ECO:0000256" key="1">
    <source>
        <dbReference type="ARBA" id="ARBA00004651"/>
    </source>
</evidence>
<evidence type="ECO:0000256" key="5">
    <source>
        <dbReference type="ARBA" id="ARBA00022989"/>
    </source>
</evidence>
<dbReference type="PANTHER" id="PTHR24231">
    <property type="entry name" value="PURINOCEPTOR-RELATED G-PROTEIN COUPLED RECEPTOR"/>
    <property type="match status" value="1"/>
</dbReference>
<comment type="subcellular location">
    <subcellularLocation>
        <location evidence="1">Cell membrane</location>
        <topology evidence="1">Multi-pass membrane protein</topology>
    </subcellularLocation>
</comment>
<dbReference type="InterPro" id="IPR000477">
    <property type="entry name" value="RT_dom"/>
</dbReference>
<evidence type="ECO:0000256" key="7">
    <source>
        <dbReference type="ARBA" id="ARBA00023136"/>
    </source>
</evidence>
<dbReference type="AlphaFoldDB" id="A0AAN7Q4L6"/>
<keyword evidence="5 13" id="KW-1133">Transmembrane helix</keyword>
<evidence type="ECO:0000256" key="11">
    <source>
        <dbReference type="RuleBase" id="RU000688"/>
    </source>
</evidence>
<evidence type="ECO:0000256" key="12">
    <source>
        <dbReference type="SAM" id="MobiDB-lite"/>
    </source>
</evidence>
<feature type="transmembrane region" description="Helical" evidence="13">
    <location>
        <begin position="370"/>
        <end position="392"/>
    </location>
</feature>
<feature type="transmembrane region" description="Helical" evidence="13">
    <location>
        <begin position="412"/>
        <end position="433"/>
    </location>
</feature>
<evidence type="ECO:0000313" key="15">
    <source>
        <dbReference type="EMBL" id="KAK4831321.1"/>
    </source>
</evidence>
<keyword evidence="7 13" id="KW-0472">Membrane</keyword>
<evidence type="ECO:0000256" key="4">
    <source>
        <dbReference type="ARBA" id="ARBA00022692"/>
    </source>
</evidence>
<keyword evidence="8" id="KW-1015">Disulfide bond</keyword>
<evidence type="ECO:0000256" key="8">
    <source>
        <dbReference type="ARBA" id="ARBA00023157"/>
    </source>
</evidence>
<sequence length="704" mass="79178">MCVVSAHVLGKREPWTVLFVVCSKGKSSKMEETSSGIMSVPHLDRLFGARTGVIPIWRPVTSGVPQGSVLGPVLFNIFINDLDQGIECALSKFADDTKLCGSVDLLEGRKALQRDLDRLDPWAEVNCMRFNKAQCWVLHLGHNNPMQRYRLGEEWLESCLMEKDLGVLVNSQVNMSQQWAQVAKKANGILACIRNSVASRTRAVICPSLVRPHLECCVQCWAPHYKRDIEGLERVQRRATEVVKGLEHKADGERLRDLGLLSLEKRRLRGDLIALYSYLTGGCREVGSVSSLKVMANLTTPPAWTRVINSSLDPGGAGNNAYKCIFDEDFKYVLLPVSYGIVCVVGLFLNLLALYVFIFRIKTWNASTTYMFNLAVSDTLYVVSLPLLVYYYAMGDNWPFSVGLCKIVRFLFYTNLYCSILFLLCISIHRFLGICFPLKSLQWGHVRYARRVSVIVWLVTVVCQSPVLFFVTTSVKRDTITCHDTSSKDLFGQFVIYSSVMLVLLFCIPFLIIIICYCLMARRLLQPTRGISRLSRSKKKSVKMIIIVLVVFIVCFLPFHVTRTLYYSFRSWDLSCQTLNAINLVYKVTRPLASTNSCLDPILYFLAGQRFMKFAGNKMPGKPKNEMALGIAPNSHLGTSNNTDTISNDETACDAKKKEPKQPSPSSSTFILDTRESIPAPPPRYSPWGLGKVSITPSIMSEER</sequence>
<dbReference type="Gene3D" id="1.20.1070.10">
    <property type="entry name" value="Rhodopsin 7-helix transmembrane proteins"/>
    <property type="match status" value="1"/>
</dbReference>
<accession>A0AAN7Q4L6</accession>
<dbReference type="GO" id="GO:0031686">
    <property type="term" value="F:A1 adenosine receptor binding"/>
    <property type="evidence" value="ECO:0007669"/>
    <property type="project" value="TreeGrafter"/>
</dbReference>
<evidence type="ECO:0000256" key="10">
    <source>
        <dbReference type="ARBA" id="ARBA00023224"/>
    </source>
</evidence>
<dbReference type="EMBL" id="JAUNZN010000001">
    <property type="protein sequence ID" value="KAK4831321.1"/>
    <property type="molecule type" value="Genomic_DNA"/>
</dbReference>
<dbReference type="Proteomes" id="UP001333110">
    <property type="component" value="Unassembled WGS sequence"/>
</dbReference>
<dbReference type="GO" id="GO:0045028">
    <property type="term" value="F:G protein-coupled purinergic nucleotide receptor activity"/>
    <property type="evidence" value="ECO:0007669"/>
    <property type="project" value="InterPro"/>
</dbReference>
<name>A0AAN7Q4L6_MYCAM</name>
<feature type="domain" description="G-protein coupled receptors family 1 profile" evidence="14">
    <location>
        <begin position="349"/>
        <end position="604"/>
    </location>
</feature>
<reference evidence="15 16" key="1">
    <citation type="journal article" date="2023" name="J. Hered.">
        <title>Chromosome-level genome of the wood stork (Mycteria americana) provides insight into avian chromosome evolution.</title>
        <authorList>
            <person name="Flamio R. Jr."/>
            <person name="Ramstad K.M."/>
        </authorList>
    </citation>
    <scope>NUCLEOTIDE SEQUENCE [LARGE SCALE GENOMIC DNA]</scope>
    <source>
        <strain evidence="15">JAX WOST 10</strain>
    </source>
</reference>
<dbReference type="GO" id="GO:0007200">
    <property type="term" value="P:phospholipase C-activating G protein-coupled receptor signaling pathway"/>
    <property type="evidence" value="ECO:0007669"/>
    <property type="project" value="InterPro"/>
</dbReference>
<feature type="transmembrane region" description="Helical" evidence="13">
    <location>
        <begin position="541"/>
        <end position="561"/>
    </location>
</feature>
<dbReference type="InterPro" id="IPR000276">
    <property type="entry name" value="GPCR_Rhodpsn"/>
</dbReference>
<feature type="region of interest" description="Disordered" evidence="12">
    <location>
        <begin position="638"/>
        <end position="704"/>
    </location>
</feature>
<dbReference type="Pfam" id="PF00078">
    <property type="entry name" value="RVT_1"/>
    <property type="match status" value="1"/>
</dbReference>
<evidence type="ECO:0000256" key="3">
    <source>
        <dbReference type="ARBA" id="ARBA00022475"/>
    </source>
</evidence>
<evidence type="ECO:0000256" key="9">
    <source>
        <dbReference type="ARBA" id="ARBA00023170"/>
    </source>
</evidence>
<evidence type="ECO:0000256" key="6">
    <source>
        <dbReference type="ARBA" id="ARBA00023040"/>
    </source>
</evidence>
<evidence type="ECO:0000259" key="14">
    <source>
        <dbReference type="PROSITE" id="PS50262"/>
    </source>
</evidence>
<keyword evidence="6 11" id="KW-0297">G-protein coupled receptor</keyword>
<protein>
    <recommendedName>
        <fullName evidence="2">P2Y purinoceptor 2</fullName>
    </recommendedName>
</protein>
<dbReference type="FunFam" id="1.20.1070.10:FF:000017">
    <property type="entry name" value="lysophosphatidic acid receptor 4"/>
    <property type="match status" value="1"/>
</dbReference>
<dbReference type="GO" id="GO:0045030">
    <property type="term" value="F:G protein-coupled UTP receptor activity"/>
    <property type="evidence" value="ECO:0007669"/>
    <property type="project" value="TreeGrafter"/>
</dbReference>
<keyword evidence="10 11" id="KW-0807">Transducer</keyword>
<feature type="transmembrane region" description="Helical" evidence="13">
    <location>
        <begin position="454"/>
        <end position="475"/>
    </location>
</feature>
<dbReference type="GO" id="GO:0097746">
    <property type="term" value="P:blood vessel diameter maintenance"/>
    <property type="evidence" value="ECO:0007669"/>
    <property type="project" value="InterPro"/>
</dbReference>
<dbReference type="PRINTS" id="PR00237">
    <property type="entry name" value="GPCRRHODOPSN"/>
</dbReference>
<evidence type="ECO:0000256" key="2">
    <source>
        <dbReference type="ARBA" id="ARBA00021855"/>
    </source>
</evidence>
<dbReference type="InterPro" id="IPR000356">
    <property type="entry name" value="P2Y2_rcpt"/>
</dbReference>
<organism evidence="15 16">
    <name type="scientific">Mycteria americana</name>
    <name type="common">Wood stork</name>
    <dbReference type="NCBI Taxonomy" id="33587"/>
    <lineage>
        <taxon>Eukaryota</taxon>
        <taxon>Metazoa</taxon>
        <taxon>Chordata</taxon>
        <taxon>Craniata</taxon>
        <taxon>Vertebrata</taxon>
        <taxon>Euteleostomi</taxon>
        <taxon>Archelosauria</taxon>
        <taxon>Archosauria</taxon>
        <taxon>Dinosauria</taxon>
        <taxon>Saurischia</taxon>
        <taxon>Theropoda</taxon>
        <taxon>Coelurosauria</taxon>
        <taxon>Aves</taxon>
        <taxon>Neognathae</taxon>
        <taxon>Neoaves</taxon>
        <taxon>Aequornithes</taxon>
        <taxon>Ciconiiformes</taxon>
        <taxon>Ciconiidae</taxon>
        <taxon>Mycteria</taxon>
    </lineage>
</organism>
<feature type="transmembrane region" description="Helical" evidence="13">
    <location>
        <begin position="332"/>
        <end position="358"/>
    </location>
</feature>
<dbReference type="PRINTS" id="PR00594">
    <property type="entry name" value="P2Y2PRNOCPTR"/>
</dbReference>
<dbReference type="PROSITE" id="PS50262">
    <property type="entry name" value="G_PROTEIN_RECEP_F1_2"/>
    <property type="match status" value="1"/>
</dbReference>
<dbReference type="PROSITE" id="PS00237">
    <property type="entry name" value="G_PROTEIN_RECEP_F1_1"/>
    <property type="match status" value="1"/>
</dbReference>
<evidence type="ECO:0000313" key="16">
    <source>
        <dbReference type="Proteomes" id="UP001333110"/>
    </source>
</evidence>